<sequence>MTSHLARPPLTRRNAQDRVLLTVGARTQALQNDLERPSQFLQEFRESQLSLETLQNSEVGEETIKAENNALAAEQRRYYMQYQANGAAEAARAPQGSQQFDAAVLHARVQREHAAVDALPSHVRRTQLEAIAWSLHHLNRKSIIQYLRVVQPVSQASVASGSSITTLPDAPRPDAPRRDTRRPDTPSPGTFLAWSGYYMEYMRFEHYASPSAARRRLAVNHPAAIQEGEEEDVGQRFEIIDFGTQ</sequence>
<feature type="region of interest" description="Disordered" evidence="1">
    <location>
        <begin position="160"/>
        <end position="187"/>
    </location>
</feature>
<protein>
    <submittedName>
        <fullName evidence="2">Uncharacterized protein</fullName>
    </submittedName>
</protein>
<dbReference type="RefSeq" id="XP_001585220.1">
    <property type="nucleotide sequence ID" value="XM_001585170.1"/>
</dbReference>
<reference evidence="3" key="1">
    <citation type="journal article" date="2017" name="Genome Biol. Evol.">
        <title>The complete genome sequence of the phytopathogenic fungus Sclerotinia sclerotiorum reveals insights into the genome architecture of broad host range pathogens.</title>
        <authorList>
            <person name="Derbyshire M."/>
            <person name="Denton-Giles M."/>
            <person name="Hegedus D."/>
            <person name="Seifbarghy S."/>
            <person name="Rollins J."/>
            <person name="van Kan J."/>
            <person name="Seidl M.F."/>
            <person name="Faino L."/>
            <person name="Mbengue M."/>
            <person name="Navaud O."/>
            <person name="Raffaele S."/>
            <person name="Hammond-Kosack K."/>
            <person name="Heard S."/>
            <person name="Oliver R."/>
        </authorList>
    </citation>
    <scope>NUCLEOTIDE SEQUENCE [LARGE SCALE GENOMIC DNA]</scope>
    <source>
        <strain evidence="3">ATCC 18683 / 1980 / Ss-1</strain>
    </source>
</reference>
<gene>
    <name evidence="2" type="ORF">sscle_10g080140</name>
</gene>
<proteinExistence type="predicted"/>
<dbReference type="VEuPathDB" id="FungiDB:sscle_10g080140"/>
<dbReference type="Proteomes" id="UP000177798">
    <property type="component" value="Chromosome 10"/>
</dbReference>
<evidence type="ECO:0000256" key="1">
    <source>
        <dbReference type="SAM" id="MobiDB-lite"/>
    </source>
</evidence>
<dbReference type="KEGG" id="ssl:SS1G_13788"/>
<accession>A0A1D9QE57</accession>
<name>A0A1D9QE57_SCLS1</name>
<evidence type="ECO:0000313" key="3">
    <source>
        <dbReference type="Proteomes" id="UP000177798"/>
    </source>
</evidence>
<dbReference type="OrthoDB" id="10560078at2759"/>
<feature type="compositionally biased region" description="Basic and acidic residues" evidence="1">
    <location>
        <begin position="171"/>
        <end position="184"/>
    </location>
</feature>
<dbReference type="AlphaFoldDB" id="A0A1D9QE57"/>
<evidence type="ECO:0000313" key="2">
    <source>
        <dbReference type="EMBL" id="APA13244.1"/>
    </source>
</evidence>
<organism evidence="2 3">
    <name type="scientific">Sclerotinia sclerotiorum (strain ATCC 18683 / 1980 / Ss-1)</name>
    <name type="common">White mold</name>
    <name type="synonym">Whetzelinia sclerotiorum</name>
    <dbReference type="NCBI Taxonomy" id="665079"/>
    <lineage>
        <taxon>Eukaryota</taxon>
        <taxon>Fungi</taxon>
        <taxon>Dikarya</taxon>
        <taxon>Ascomycota</taxon>
        <taxon>Pezizomycotina</taxon>
        <taxon>Leotiomycetes</taxon>
        <taxon>Helotiales</taxon>
        <taxon>Sclerotiniaceae</taxon>
        <taxon>Sclerotinia</taxon>
    </lineage>
</organism>
<dbReference type="EMBL" id="CP017823">
    <property type="protein sequence ID" value="APA13244.1"/>
    <property type="molecule type" value="Genomic_DNA"/>
</dbReference>